<dbReference type="Proteomes" id="UP000599074">
    <property type="component" value="Unassembled WGS sequence"/>
</dbReference>
<feature type="binding site" evidence="2">
    <location>
        <position position="374"/>
    </location>
    <ligand>
        <name>Mn(2+)</name>
        <dbReference type="ChEBI" id="CHEBI:29035"/>
        <label>2</label>
    </ligand>
</feature>
<dbReference type="Gene3D" id="3.30.70.360">
    <property type="match status" value="1"/>
</dbReference>
<feature type="binding site" evidence="2">
    <location>
        <position position="100"/>
    </location>
    <ligand>
        <name>Mn(2+)</name>
        <dbReference type="ChEBI" id="CHEBI:29035"/>
        <label>2</label>
    </ligand>
</feature>
<feature type="binding site" evidence="2">
    <location>
        <position position="161"/>
    </location>
    <ligand>
        <name>Mn(2+)</name>
        <dbReference type="ChEBI" id="CHEBI:29035"/>
        <label>2</label>
    </ligand>
</feature>
<dbReference type="GO" id="GO:0050118">
    <property type="term" value="F:N-acetyldiaminopimelate deacetylase activity"/>
    <property type="evidence" value="ECO:0007669"/>
    <property type="project" value="UniProtKB-ARBA"/>
</dbReference>
<keyword evidence="2" id="KW-0479">Metal-binding</keyword>
<dbReference type="PIRSF" id="PIRSF005962">
    <property type="entry name" value="Pept_M20D_amidohydro"/>
    <property type="match status" value="1"/>
</dbReference>
<feature type="binding site" evidence="2">
    <location>
        <position position="98"/>
    </location>
    <ligand>
        <name>Mn(2+)</name>
        <dbReference type="ChEBI" id="CHEBI:29035"/>
        <label>2</label>
    </ligand>
</feature>
<dbReference type="AlphaFoldDB" id="A0A8J3WYD0"/>
<gene>
    <name evidence="4" type="primary">hipO</name>
    <name evidence="4" type="ORF">Pme01_00330</name>
</gene>
<organism evidence="4 5">
    <name type="scientific">Planosporangium mesophilum</name>
    <dbReference type="NCBI Taxonomy" id="689768"/>
    <lineage>
        <taxon>Bacteria</taxon>
        <taxon>Bacillati</taxon>
        <taxon>Actinomycetota</taxon>
        <taxon>Actinomycetes</taxon>
        <taxon>Micromonosporales</taxon>
        <taxon>Micromonosporaceae</taxon>
        <taxon>Planosporangium</taxon>
    </lineage>
</organism>
<dbReference type="InterPro" id="IPR011650">
    <property type="entry name" value="Peptidase_M20_dimer"/>
</dbReference>
<proteinExistence type="predicted"/>
<feature type="domain" description="Peptidase M20 dimerisation" evidence="3">
    <location>
        <begin position="183"/>
        <end position="278"/>
    </location>
</feature>
<evidence type="ECO:0000256" key="2">
    <source>
        <dbReference type="PIRSR" id="PIRSR005962-1"/>
    </source>
</evidence>
<dbReference type="Pfam" id="PF01546">
    <property type="entry name" value="Peptidase_M20"/>
    <property type="match status" value="1"/>
</dbReference>
<dbReference type="NCBIfam" id="TIGR01891">
    <property type="entry name" value="amidohydrolases"/>
    <property type="match status" value="1"/>
</dbReference>
<evidence type="ECO:0000259" key="3">
    <source>
        <dbReference type="Pfam" id="PF07687"/>
    </source>
</evidence>
<dbReference type="GO" id="GO:0046872">
    <property type="term" value="F:metal ion binding"/>
    <property type="evidence" value="ECO:0007669"/>
    <property type="project" value="UniProtKB-KW"/>
</dbReference>
<dbReference type="GO" id="GO:0019877">
    <property type="term" value="P:diaminopimelate biosynthetic process"/>
    <property type="evidence" value="ECO:0007669"/>
    <property type="project" value="UniProtKB-ARBA"/>
</dbReference>
<feature type="binding site" evidence="2">
    <location>
        <position position="134"/>
    </location>
    <ligand>
        <name>Mn(2+)</name>
        <dbReference type="ChEBI" id="CHEBI:29035"/>
        <label>2</label>
    </ligand>
</feature>
<dbReference type="RefSeq" id="WP_168113257.1">
    <property type="nucleotide sequence ID" value="NZ_BOON01000001.1"/>
</dbReference>
<sequence>MFSPLAGLLPDLTELYQDLHRHPELSFDEHRTATELGHHLRDLGYEVTGGVGRTGVVGVLRNGEGPTVMLRADMDALPVTERTGLPYASTRPGVMHACGHDMHCAWLVGAGALLAHGRDRWTGTVLLVLQPAEETGAGAEAMIDDGLFERFGRPTVALGQHVGPAPAGRVLSRPGMMMAASDSLRVRLFGRGGHGARPESTVDAVVMAAATVLRLQTIVSRELPATETAVVTVGALQAGTKENIIPEDAELRVSVRTFEPRVRERVLAAIERIVNGEAAAAGAPKPPEIEAVNGFDPVVNDEAATLRVSEAFVAHFGSERVVKAPLMMGSEDFGMYGARGGFPSVFWFVGGSDPQAYARAEQVGRVDRDIPSNHSPKFAPVLEPTLSTGVETLVAAALAWLSPGTVEPQGTTG</sequence>
<evidence type="ECO:0000313" key="4">
    <source>
        <dbReference type="EMBL" id="GII20436.1"/>
    </source>
</evidence>
<reference evidence="4" key="1">
    <citation type="submission" date="2021-01" db="EMBL/GenBank/DDBJ databases">
        <title>Whole genome shotgun sequence of Planosporangium mesophilum NBRC 109066.</title>
        <authorList>
            <person name="Komaki H."/>
            <person name="Tamura T."/>
        </authorList>
    </citation>
    <scope>NUCLEOTIDE SEQUENCE</scope>
    <source>
        <strain evidence="4">NBRC 109066</strain>
    </source>
</reference>
<dbReference type="PANTHER" id="PTHR11014">
    <property type="entry name" value="PEPTIDASE M20 FAMILY MEMBER"/>
    <property type="match status" value="1"/>
</dbReference>
<dbReference type="PANTHER" id="PTHR11014:SF63">
    <property type="entry name" value="METALLOPEPTIDASE, PUTATIVE (AFU_ORTHOLOGUE AFUA_6G09600)-RELATED"/>
    <property type="match status" value="1"/>
</dbReference>
<dbReference type="FunFam" id="3.30.70.360:FF:000001">
    <property type="entry name" value="N-acetyldiaminopimelate deacetylase"/>
    <property type="match status" value="1"/>
</dbReference>
<dbReference type="SUPFAM" id="SSF55031">
    <property type="entry name" value="Bacterial exopeptidase dimerisation domain"/>
    <property type="match status" value="1"/>
</dbReference>
<comment type="cofactor">
    <cofactor evidence="2">
        <name>Mn(2+)</name>
        <dbReference type="ChEBI" id="CHEBI:29035"/>
    </cofactor>
    <text evidence="2">The Mn(2+) ion enhances activity.</text>
</comment>
<dbReference type="Gene3D" id="3.40.630.10">
    <property type="entry name" value="Zn peptidases"/>
    <property type="match status" value="1"/>
</dbReference>
<protein>
    <submittedName>
        <fullName evidence="4">Hippurate hydrolase</fullName>
    </submittedName>
</protein>
<dbReference type="Pfam" id="PF07687">
    <property type="entry name" value="M20_dimer"/>
    <property type="match status" value="1"/>
</dbReference>
<keyword evidence="5" id="KW-1185">Reference proteome</keyword>
<dbReference type="InterPro" id="IPR017439">
    <property type="entry name" value="Amidohydrolase"/>
</dbReference>
<evidence type="ECO:0000256" key="1">
    <source>
        <dbReference type="ARBA" id="ARBA00022801"/>
    </source>
</evidence>
<name>A0A8J3WYD0_9ACTN</name>
<evidence type="ECO:0000313" key="5">
    <source>
        <dbReference type="Proteomes" id="UP000599074"/>
    </source>
</evidence>
<dbReference type="SUPFAM" id="SSF53187">
    <property type="entry name" value="Zn-dependent exopeptidases"/>
    <property type="match status" value="1"/>
</dbReference>
<keyword evidence="1 4" id="KW-0378">Hydrolase</keyword>
<dbReference type="EMBL" id="BOON01000001">
    <property type="protein sequence ID" value="GII20436.1"/>
    <property type="molecule type" value="Genomic_DNA"/>
</dbReference>
<comment type="caution">
    <text evidence="4">The sequence shown here is derived from an EMBL/GenBank/DDBJ whole genome shotgun (WGS) entry which is preliminary data.</text>
</comment>
<dbReference type="InterPro" id="IPR036264">
    <property type="entry name" value="Bact_exopeptidase_dim_dom"/>
</dbReference>
<keyword evidence="2" id="KW-0464">Manganese</keyword>
<dbReference type="InterPro" id="IPR002933">
    <property type="entry name" value="Peptidase_M20"/>
</dbReference>
<accession>A0A8J3WYD0</accession>